<dbReference type="GO" id="GO:0005737">
    <property type="term" value="C:cytoplasm"/>
    <property type="evidence" value="ECO:0007669"/>
    <property type="project" value="TreeGrafter"/>
</dbReference>
<sequence>MEEGTGENWGLQNPTRDDFNYVDPEFEDYCEYFLPLENYLPSHIINPNEYCGCLEDGLMAINSGCNETLHEQGLETSLRRLNLSTPSHQSQFLGPPAFLENTWYGGGGTSMHGNSFHDSPVATDPVTNIQELLRLETMGMQEQRLRMLRIQSAVRGQENYCTRPQGAPLFTAPSSSSSSFANSPFSNFMLAGRSSGAATSQSGSSNFNSSNGFNSQRRRQSAEAMSYDYPARSSSRPNGILLDSDQQRHTLPSLEELLEVTKDYRLRSNSWHDLMVYPLGCHKVQKHFEESTEEQLSEILLALCNNEQDLTRTCNDNYGSRSMQKLLEHLKTPEQISLAIAALRKVTLALAQSQNGQFVIKKCLKLFSAKRNQEIINEIAEKCVDIATDRSGCCVMQDCVKITANGESGKRLVAEITKNVLLLSEHPYGNYVMQYMLEMRMPDVREDIIAQLRGSFVTLSMNKYGSHVVQKCLQQLGKERSTGIVEELISCPSQFLSLCRDQYGNFVVQTANDVSKHLKWI</sequence>
<dbReference type="GO" id="GO:0003729">
    <property type="term" value="F:mRNA binding"/>
    <property type="evidence" value="ECO:0007669"/>
    <property type="project" value="TreeGrafter"/>
</dbReference>
<gene>
    <name evidence="7" type="ORF">CJ030_MR7G022669</name>
</gene>
<dbReference type="PROSITE" id="PS50302">
    <property type="entry name" value="PUM"/>
    <property type="match status" value="5"/>
</dbReference>
<feature type="repeat" description="Pumilio" evidence="4">
    <location>
        <begin position="298"/>
        <end position="341"/>
    </location>
</feature>
<keyword evidence="1" id="KW-0677">Repeat</keyword>
<evidence type="ECO:0000313" key="8">
    <source>
        <dbReference type="Proteomes" id="UP000516437"/>
    </source>
</evidence>
<feature type="repeat" description="Pumilio" evidence="4">
    <location>
        <begin position="378"/>
        <end position="414"/>
    </location>
</feature>
<evidence type="ECO:0000256" key="5">
    <source>
        <dbReference type="SAM" id="MobiDB-lite"/>
    </source>
</evidence>
<accession>A0A6A1V6T9</accession>
<evidence type="ECO:0000256" key="1">
    <source>
        <dbReference type="ARBA" id="ARBA00022737"/>
    </source>
</evidence>
<dbReference type="PROSITE" id="PS50303">
    <property type="entry name" value="PUM_HD"/>
    <property type="match status" value="1"/>
</dbReference>
<feature type="domain" description="PUM-HD" evidence="6">
    <location>
        <begin position="202"/>
        <end position="521"/>
    </location>
</feature>
<dbReference type="GO" id="GO:0006417">
    <property type="term" value="P:regulation of translation"/>
    <property type="evidence" value="ECO:0007669"/>
    <property type="project" value="UniProtKB-KW"/>
</dbReference>
<dbReference type="OrthoDB" id="668540at2759"/>
<proteinExistence type="predicted"/>
<feature type="compositionally biased region" description="Low complexity" evidence="5">
    <location>
        <begin position="197"/>
        <end position="215"/>
    </location>
</feature>
<evidence type="ECO:0000256" key="4">
    <source>
        <dbReference type="PROSITE-ProRule" id="PRU00317"/>
    </source>
</evidence>
<dbReference type="SUPFAM" id="SSF48371">
    <property type="entry name" value="ARM repeat"/>
    <property type="match status" value="1"/>
</dbReference>
<evidence type="ECO:0000256" key="3">
    <source>
        <dbReference type="ARBA" id="ARBA00022884"/>
    </source>
</evidence>
<dbReference type="PANTHER" id="PTHR12537:SF129">
    <property type="entry name" value="PUMILIO HOMOLOG 15-LIKE"/>
    <property type="match status" value="1"/>
</dbReference>
<dbReference type="Gene3D" id="1.25.10.10">
    <property type="entry name" value="Leucine-rich Repeat Variant"/>
    <property type="match status" value="1"/>
</dbReference>
<dbReference type="Proteomes" id="UP000516437">
    <property type="component" value="Chromosome 7"/>
</dbReference>
<comment type="caution">
    <text evidence="7">The sequence shown here is derived from an EMBL/GenBank/DDBJ whole genome shotgun (WGS) entry which is preliminary data.</text>
</comment>
<evidence type="ECO:0000313" key="7">
    <source>
        <dbReference type="EMBL" id="KAB1208473.1"/>
    </source>
</evidence>
<reference evidence="7 8" key="1">
    <citation type="journal article" date="2019" name="Plant Biotechnol. J.">
        <title>The red bayberry genome and genetic basis of sex determination.</title>
        <authorList>
            <person name="Jia H.M."/>
            <person name="Jia H.J."/>
            <person name="Cai Q.L."/>
            <person name="Wang Y."/>
            <person name="Zhao H.B."/>
            <person name="Yang W.F."/>
            <person name="Wang G.Y."/>
            <person name="Li Y.H."/>
            <person name="Zhan D.L."/>
            <person name="Shen Y.T."/>
            <person name="Niu Q.F."/>
            <person name="Chang L."/>
            <person name="Qiu J."/>
            <person name="Zhao L."/>
            <person name="Xie H.B."/>
            <person name="Fu W.Y."/>
            <person name="Jin J."/>
            <person name="Li X.W."/>
            <person name="Jiao Y."/>
            <person name="Zhou C.C."/>
            <person name="Tu T."/>
            <person name="Chai C.Y."/>
            <person name="Gao J.L."/>
            <person name="Fan L.J."/>
            <person name="van de Weg E."/>
            <person name="Wang J.Y."/>
            <person name="Gao Z.S."/>
        </authorList>
    </citation>
    <scope>NUCLEOTIDE SEQUENCE [LARGE SCALE GENOMIC DNA]</scope>
    <source>
        <tissue evidence="7">Leaves</tissue>
    </source>
</reference>
<name>A0A6A1V6T9_9ROSI</name>
<feature type="repeat" description="Pumilio" evidence="4">
    <location>
        <begin position="415"/>
        <end position="450"/>
    </location>
</feature>
<keyword evidence="8" id="KW-1185">Reference proteome</keyword>
<dbReference type="InterPro" id="IPR033133">
    <property type="entry name" value="PUM-HD"/>
</dbReference>
<feature type="region of interest" description="Disordered" evidence="5">
    <location>
        <begin position="197"/>
        <end position="242"/>
    </location>
</feature>
<organism evidence="7 8">
    <name type="scientific">Morella rubra</name>
    <name type="common">Chinese bayberry</name>
    <dbReference type="NCBI Taxonomy" id="262757"/>
    <lineage>
        <taxon>Eukaryota</taxon>
        <taxon>Viridiplantae</taxon>
        <taxon>Streptophyta</taxon>
        <taxon>Embryophyta</taxon>
        <taxon>Tracheophyta</taxon>
        <taxon>Spermatophyta</taxon>
        <taxon>Magnoliopsida</taxon>
        <taxon>eudicotyledons</taxon>
        <taxon>Gunneridae</taxon>
        <taxon>Pentapetalae</taxon>
        <taxon>rosids</taxon>
        <taxon>fabids</taxon>
        <taxon>Fagales</taxon>
        <taxon>Myricaceae</taxon>
        <taxon>Morella</taxon>
    </lineage>
</organism>
<keyword evidence="2" id="KW-0810">Translation regulation</keyword>
<dbReference type="PANTHER" id="PTHR12537">
    <property type="entry name" value="RNA BINDING PROTEIN PUMILIO-RELATED"/>
    <property type="match status" value="1"/>
</dbReference>
<dbReference type="InterPro" id="IPR001313">
    <property type="entry name" value="Pumilio_RNA-bd_rpt"/>
</dbReference>
<evidence type="ECO:0000256" key="2">
    <source>
        <dbReference type="ARBA" id="ARBA00022845"/>
    </source>
</evidence>
<dbReference type="AlphaFoldDB" id="A0A6A1V6T9"/>
<dbReference type="Pfam" id="PF00806">
    <property type="entry name" value="PUF"/>
    <property type="match status" value="7"/>
</dbReference>
<protein>
    <recommendedName>
        <fullName evidence="6">PUM-HD domain-containing protein</fullName>
    </recommendedName>
</protein>
<feature type="repeat" description="Pumilio" evidence="4">
    <location>
        <begin position="451"/>
        <end position="486"/>
    </location>
</feature>
<dbReference type="SMART" id="SM00025">
    <property type="entry name" value="Pumilio"/>
    <property type="match status" value="7"/>
</dbReference>
<dbReference type="InterPro" id="IPR011989">
    <property type="entry name" value="ARM-like"/>
</dbReference>
<feature type="repeat" description="Pumilio" evidence="4">
    <location>
        <begin position="342"/>
        <end position="377"/>
    </location>
</feature>
<dbReference type="InterPro" id="IPR016024">
    <property type="entry name" value="ARM-type_fold"/>
</dbReference>
<evidence type="ECO:0000259" key="6">
    <source>
        <dbReference type="PROSITE" id="PS50303"/>
    </source>
</evidence>
<dbReference type="EMBL" id="RXIC02000025">
    <property type="protein sequence ID" value="KAB1208473.1"/>
    <property type="molecule type" value="Genomic_DNA"/>
</dbReference>
<keyword evidence="3" id="KW-0694">RNA-binding</keyword>